<sequence length="425" mass="44631">MTTVEHSDQDSSRSSNVTAVAGSAIVAALAGFFLTVVSARSLNLADNAAFLVFWSAFSAITAVLSGIQNETTRAVRRAFIAGTETQERSERRTRLFLLIGMISLAGVLLVLALIPAWNAIFGPRVNLFAAVCGLVIVAAAYPVHLATVGSLAGLNSWNLFALLSAAEPMVRLILALIVGFAGTGLVGFYFGVTLATLTWVLFGIFPLVRKAWRVDVPLGWRELASRMLQAMAATAFSAVLINGFPILMSLTTDPVVYSSAAPLVTAVSVTRAPLLMPLVAFQSMIITAFVDHPERAGAAMGKLAAAIGMIAVAGGIAAYFLGPWLMRFIYGANYEVGGVTLGLLVLAAACLALLMLGGAIALALDLHRWNMAGWAIAVVIAVLCMLGPWSLPVRTILGLVAGPLCGSAVHYTAIYRTLAVRARVA</sequence>
<evidence type="ECO:0008006" key="9">
    <source>
        <dbReference type="Google" id="ProtNLM"/>
    </source>
</evidence>
<comment type="subcellular location">
    <subcellularLocation>
        <location evidence="1">Cell membrane</location>
        <topology evidence="1">Multi-pass membrane protein</topology>
    </subcellularLocation>
</comment>
<feature type="transmembrane region" description="Helical" evidence="6">
    <location>
        <begin position="48"/>
        <end position="67"/>
    </location>
</feature>
<feature type="transmembrane region" description="Helical" evidence="6">
    <location>
        <begin position="188"/>
        <end position="208"/>
    </location>
</feature>
<dbReference type="PATRIC" id="fig|883066.3.peg.1265"/>
<accession>K9EDH6</accession>
<dbReference type="GO" id="GO:0005886">
    <property type="term" value="C:plasma membrane"/>
    <property type="evidence" value="ECO:0007669"/>
    <property type="project" value="UniProtKB-SubCell"/>
</dbReference>
<feature type="transmembrane region" description="Helical" evidence="6">
    <location>
        <begin position="17"/>
        <end position="36"/>
    </location>
</feature>
<protein>
    <recommendedName>
        <fullName evidence="9">Polysaccharide biosynthesis protein C-terminal domain-containing protein</fullName>
    </recommendedName>
</protein>
<evidence type="ECO:0000256" key="1">
    <source>
        <dbReference type="ARBA" id="ARBA00004651"/>
    </source>
</evidence>
<evidence type="ECO:0000256" key="5">
    <source>
        <dbReference type="ARBA" id="ARBA00023136"/>
    </source>
</evidence>
<feature type="transmembrane region" description="Helical" evidence="6">
    <location>
        <begin position="303"/>
        <end position="321"/>
    </location>
</feature>
<dbReference type="eggNOG" id="COG2244">
    <property type="taxonomic scope" value="Bacteria"/>
</dbReference>
<dbReference type="PANTHER" id="PTHR30250">
    <property type="entry name" value="PST FAMILY PREDICTED COLANIC ACID TRANSPORTER"/>
    <property type="match status" value="1"/>
</dbReference>
<keyword evidence="3 6" id="KW-0812">Transmembrane</keyword>
<evidence type="ECO:0000256" key="6">
    <source>
        <dbReference type="SAM" id="Phobius"/>
    </source>
</evidence>
<dbReference type="InterPro" id="IPR050833">
    <property type="entry name" value="Poly_Biosynth_Transport"/>
</dbReference>
<evidence type="ECO:0000313" key="7">
    <source>
        <dbReference type="EMBL" id="EKU94753.1"/>
    </source>
</evidence>
<dbReference type="RefSeq" id="WP_007001413.1">
    <property type="nucleotide sequence ID" value="NZ_JH992955.1"/>
</dbReference>
<evidence type="ECO:0000313" key="8">
    <source>
        <dbReference type="Proteomes" id="UP000009888"/>
    </source>
</evidence>
<feature type="transmembrane region" description="Helical" evidence="6">
    <location>
        <begin position="127"/>
        <end position="147"/>
    </location>
</feature>
<keyword evidence="8" id="KW-1185">Reference proteome</keyword>
<proteinExistence type="predicted"/>
<feature type="transmembrane region" description="Helical" evidence="6">
    <location>
        <begin position="159"/>
        <end position="182"/>
    </location>
</feature>
<dbReference type="Proteomes" id="UP000009888">
    <property type="component" value="Unassembled WGS sequence"/>
</dbReference>
<dbReference type="PANTHER" id="PTHR30250:SF11">
    <property type="entry name" value="O-ANTIGEN TRANSPORTER-RELATED"/>
    <property type="match status" value="1"/>
</dbReference>
<feature type="transmembrane region" description="Helical" evidence="6">
    <location>
        <begin position="341"/>
        <end position="364"/>
    </location>
</feature>
<evidence type="ECO:0000256" key="2">
    <source>
        <dbReference type="ARBA" id="ARBA00022475"/>
    </source>
</evidence>
<organism evidence="7 8">
    <name type="scientific">Actinobaculum massiliense ACS-171-V-Col2</name>
    <dbReference type="NCBI Taxonomy" id="883066"/>
    <lineage>
        <taxon>Bacteria</taxon>
        <taxon>Bacillati</taxon>
        <taxon>Actinomycetota</taxon>
        <taxon>Actinomycetes</taxon>
        <taxon>Actinomycetales</taxon>
        <taxon>Actinomycetaceae</taxon>
        <taxon>Actinobaculum</taxon>
    </lineage>
</organism>
<dbReference type="AlphaFoldDB" id="K9EDH6"/>
<keyword evidence="2" id="KW-1003">Cell membrane</keyword>
<keyword evidence="4 6" id="KW-1133">Transmembrane helix</keyword>
<dbReference type="EMBL" id="AGWL01000007">
    <property type="protein sequence ID" value="EKU94753.1"/>
    <property type="molecule type" value="Genomic_DNA"/>
</dbReference>
<feature type="transmembrane region" description="Helical" evidence="6">
    <location>
        <begin position="228"/>
        <end position="252"/>
    </location>
</feature>
<evidence type="ECO:0000256" key="3">
    <source>
        <dbReference type="ARBA" id="ARBA00022692"/>
    </source>
</evidence>
<dbReference type="STRING" id="202789.GCA_001457435_00908"/>
<feature type="transmembrane region" description="Helical" evidence="6">
    <location>
        <begin position="396"/>
        <end position="415"/>
    </location>
</feature>
<feature type="transmembrane region" description="Helical" evidence="6">
    <location>
        <begin position="371"/>
        <end position="390"/>
    </location>
</feature>
<dbReference type="HOGENOM" id="CLU_039164_0_0_11"/>
<comment type="caution">
    <text evidence="7">The sequence shown here is derived from an EMBL/GenBank/DDBJ whole genome shotgun (WGS) entry which is preliminary data.</text>
</comment>
<keyword evidence="5 6" id="KW-0472">Membrane</keyword>
<evidence type="ECO:0000256" key="4">
    <source>
        <dbReference type="ARBA" id="ARBA00022989"/>
    </source>
</evidence>
<name>K9EDH6_9ACTO</name>
<gene>
    <name evidence="7" type="ORF">HMPREF9233_01207</name>
</gene>
<feature type="transmembrane region" description="Helical" evidence="6">
    <location>
        <begin position="95"/>
        <end position="121"/>
    </location>
</feature>
<reference evidence="7 8" key="1">
    <citation type="submission" date="2012-09" db="EMBL/GenBank/DDBJ databases">
        <title>The Genome Sequence of Actinobaculum massiliae ACS-171-V-COL2.</title>
        <authorList>
            <consortium name="The Broad Institute Genome Sequencing Platform"/>
            <person name="Earl A."/>
            <person name="Ward D."/>
            <person name="Feldgarden M."/>
            <person name="Gevers D."/>
            <person name="Saerens B."/>
            <person name="Vaneechoutte M."/>
            <person name="Walker B."/>
            <person name="Young S.K."/>
            <person name="Zeng Q."/>
            <person name="Gargeya S."/>
            <person name="Fitzgerald M."/>
            <person name="Haas B."/>
            <person name="Abouelleil A."/>
            <person name="Alvarado L."/>
            <person name="Arachchi H.M."/>
            <person name="Berlin A."/>
            <person name="Chapman S.B."/>
            <person name="Goldberg J."/>
            <person name="Griggs A."/>
            <person name="Gujja S."/>
            <person name="Hansen M."/>
            <person name="Howarth C."/>
            <person name="Imamovic A."/>
            <person name="Larimer J."/>
            <person name="McCowen C."/>
            <person name="Montmayeur A."/>
            <person name="Murphy C."/>
            <person name="Neiman D."/>
            <person name="Pearson M."/>
            <person name="Priest M."/>
            <person name="Roberts A."/>
            <person name="Saif S."/>
            <person name="Shea T."/>
            <person name="Sisk P."/>
            <person name="Sykes S."/>
            <person name="Wortman J."/>
            <person name="Nusbaum C."/>
            <person name="Birren B."/>
        </authorList>
    </citation>
    <scope>NUCLEOTIDE SEQUENCE [LARGE SCALE GENOMIC DNA]</scope>
    <source>
        <strain evidence="8">ACS-171-V-Col2</strain>
    </source>
</reference>